<dbReference type="EMBL" id="VOOR01000001">
    <property type="protein sequence ID" value="TXB70256.1"/>
    <property type="molecule type" value="Genomic_DNA"/>
</dbReference>
<dbReference type="InterPro" id="IPR043131">
    <property type="entry name" value="BCAT-like_N"/>
</dbReference>
<dbReference type="SUPFAM" id="SSF56752">
    <property type="entry name" value="D-aminoacid aminotransferase-like PLP-dependent enzymes"/>
    <property type="match status" value="1"/>
</dbReference>
<dbReference type="Gene3D" id="3.30.470.10">
    <property type="match status" value="1"/>
</dbReference>
<dbReference type="Pfam" id="PF01063">
    <property type="entry name" value="Aminotran_4"/>
    <property type="match status" value="1"/>
</dbReference>
<dbReference type="GO" id="GO:0016829">
    <property type="term" value="F:lyase activity"/>
    <property type="evidence" value="ECO:0007669"/>
    <property type="project" value="UniProtKB-KW"/>
</dbReference>
<sequence>MKPVFIESICCEGRQLQRTALHQERAARTVQAVWGCPPQFDFSHISLPADTGPGRYKCRVAYQEEIVSLSFTPYAIRPVRSLKAVEAPPTLDYTFKSADRSALEALFGKRGGKDDILITRNGYLTDTYYANIALWDGWAWYTPDKPLLAGTRRASLLASGQIIAAPLHIKDLQAFTQVALFNAMMGLGEGPVVATTAVEHSFTKK</sequence>
<name>A0A5C6S6Y6_9BACT</name>
<gene>
    <name evidence="1" type="ORF">FRY97_00705</name>
</gene>
<dbReference type="InterPro" id="IPR036038">
    <property type="entry name" value="Aminotransferase-like"/>
</dbReference>
<dbReference type="RefSeq" id="WP_147165488.1">
    <property type="nucleotide sequence ID" value="NZ_VOOR01000001.1"/>
</dbReference>
<dbReference type="Gene3D" id="3.20.10.10">
    <property type="entry name" value="D-amino Acid Aminotransferase, subunit A, domain 2"/>
    <property type="match status" value="1"/>
</dbReference>
<comment type="caution">
    <text evidence="1">The sequence shown here is derived from an EMBL/GenBank/DDBJ whole genome shotgun (WGS) entry which is preliminary data.</text>
</comment>
<protein>
    <submittedName>
        <fullName evidence="1">4-amino-4-deoxychorismate lyase</fullName>
    </submittedName>
</protein>
<evidence type="ECO:0000313" key="2">
    <source>
        <dbReference type="Proteomes" id="UP000321580"/>
    </source>
</evidence>
<proteinExistence type="predicted"/>
<organism evidence="1 2">
    <name type="scientific">Phaeodactylibacter luteus</name>
    <dbReference type="NCBI Taxonomy" id="1564516"/>
    <lineage>
        <taxon>Bacteria</taxon>
        <taxon>Pseudomonadati</taxon>
        <taxon>Bacteroidota</taxon>
        <taxon>Saprospiria</taxon>
        <taxon>Saprospirales</taxon>
        <taxon>Haliscomenobacteraceae</taxon>
        <taxon>Phaeodactylibacter</taxon>
    </lineage>
</organism>
<dbReference type="InterPro" id="IPR043132">
    <property type="entry name" value="BCAT-like_C"/>
</dbReference>
<dbReference type="AlphaFoldDB" id="A0A5C6S6Y6"/>
<dbReference type="Proteomes" id="UP000321580">
    <property type="component" value="Unassembled WGS sequence"/>
</dbReference>
<reference evidence="1 2" key="1">
    <citation type="submission" date="2019-08" db="EMBL/GenBank/DDBJ databases">
        <title>Genome of Phaeodactylibacter luteus.</title>
        <authorList>
            <person name="Bowman J.P."/>
        </authorList>
    </citation>
    <scope>NUCLEOTIDE SEQUENCE [LARGE SCALE GENOMIC DNA]</scope>
    <source>
        <strain evidence="1 2">KCTC 42180</strain>
    </source>
</reference>
<dbReference type="OrthoDB" id="1148709at2"/>
<accession>A0A5C6S6Y6</accession>
<dbReference type="InterPro" id="IPR001544">
    <property type="entry name" value="Aminotrans_IV"/>
</dbReference>
<keyword evidence="2" id="KW-1185">Reference proteome</keyword>
<evidence type="ECO:0000313" key="1">
    <source>
        <dbReference type="EMBL" id="TXB70256.1"/>
    </source>
</evidence>
<keyword evidence="1" id="KW-0456">Lyase</keyword>